<keyword evidence="2" id="KW-1185">Reference proteome</keyword>
<dbReference type="EMBL" id="CP002873">
    <property type="protein sequence ID" value="AGA65640.1"/>
    <property type="molecule type" value="Genomic_DNA"/>
</dbReference>
<proteinExistence type="predicted"/>
<dbReference type="Proteomes" id="UP000010793">
    <property type="component" value="Chromosome"/>
</dbReference>
<dbReference type="InterPro" id="IPR025906">
    <property type="entry name" value="YjfB_motility"/>
</dbReference>
<name>A0A3B6VI91_BRAPL</name>
<dbReference type="Pfam" id="PF14070">
    <property type="entry name" value="YjfB_motility"/>
    <property type="match status" value="1"/>
</dbReference>
<evidence type="ECO:0008006" key="3">
    <source>
        <dbReference type="Google" id="ProtNLM"/>
    </source>
</evidence>
<organism evidence="1 2">
    <name type="scientific">Brachyspira pilosicoli P43/6/78</name>
    <dbReference type="NCBI Taxonomy" id="1042417"/>
    <lineage>
        <taxon>Bacteria</taxon>
        <taxon>Pseudomonadati</taxon>
        <taxon>Spirochaetota</taxon>
        <taxon>Spirochaetia</taxon>
        <taxon>Brachyspirales</taxon>
        <taxon>Brachyspiraceae</taxon>
        <taxon>Brachyspira</taxon>
    </lineage>
</organism>
<gene>
    <name evidence="1" type="ORF">BPP43_01490</name>
</gene>
<sequence>MDVSAYNSYSTAALKQDVSLSMIRKSTDMQAQAIDKIMSSAIQPQAISEPMRPGVGERLNVYA</sequence>
<protein>
    <recommendedName>
        <fullName evidence="3">Motility protein</fullName>
    </recommendedName>
</protein>
<dbReference type="KEGG" id="bpip:BPP43_01490"/>
<dbReference type="AlphaFoldDB" id="A0A3B6VI91"/>
<accession>A0A3B6VI91</accession>
<evidence type="ECO:0000313" key="2">
    <source>
        <dbReference type="Proteomes" id="UP000010793"/>
    </source>
</evidence>
<dbReference type="RefSeq" id="WP_013243270.1">
    <property type="nucleotide sequence ID" value="NC_019908.1"/>
</dbReference>
<reference evidence="1 2" key="1">
    <citation type="journal article" date="2013" name="Genome Announc.">
        <title>Complete Genome Sequence of the Porcine Strain Brachyspira pilosicoli P43/6/78(T.).</title>
        <authorList>
            <person name="Lin C."/>
            <person name="den Bakker H.C."/>
            <person name="Suzuki H."/>
            <person name="Lefebure T."/>
            <person name="Ponnala L."/>
            <person name="Sun Q."/>
            <person name="Stanhope M.J."/>
            <person name="Wiedmann M."/>
            <person name="Duhamel G.E."/>
        </authorList>
    </citation>
    <scope>NUCLEOTIDE SEQUENCE [LARGE SCALE GENOMIC DNA]</scope>
    <source>
        <strain evidence="1 2">P43/6/78</strain>
    </source>
</reference>
<evidence type="ECO:0000313" key="1">
    <source>
        <dbReference type="EMBL" id="AGA65640.1"/>
    </source>
</evidence>
<dbReference type="GeneID" id="56438889"/>